<name>A0ABP0VQ47_9BRYO</name>
<protein>
    <submittedName>
        <fullName evidence="2">Uncharacterized protein</fullName>
    </submittedName>
</protein>
<keyword evidence="3" id="KW-1185">Reference proteome</keyword>
<keyword evidence="1" id="KW-0472">Membrane</keyword>
<evidence type="ECO:0000313" key="3">
    <source>
        <dbReference type="Proteomes" id="UP001497444"/>
    </source>
</evidence>
<evidence type="ECO:0000256" key="1">
    <source>
        <dbReference type="SAM" id="Phobius"/>
    </source>
</evidence>
<reference evidence="2 3" key="1">
    <citation type="submission" date="2024-02" db="EMBL/GenBank/DDBJ databases">
        <authorList>
            <consortium name="ELIXIR-Norway"/>
            <consortium name="Elixir Norway"/>
        </authorList>
    </citation>
    <scope>NUCLEOTIDE SEQUENCE [LARGE SCALE GENOMIC DNA]</scope>
</reference>
<keyword evidence="1" id="KW-0812">Transmembrane</keyword>
<dbReference type="EMBL" id="OZ020096">
    <property type="protein sequence ID" value="CAK9256551.1"/>
    <property type="molecule type" value="Genomic_DNA"/>
</dbReference>
<proteinExistence type="predicted"/>
<sequence>MKKKKFGQVPALLLLEAIYIMLQIALAVNYLYESGVMDCDSKVSNGLLNIVEDQDAYISLSSVQVKLQHCCLSKLKPHSFGYNHTIGGYKPSGGHLRKVPTNVLQSICDTVRLGFPDVE</sequence>
<gene>
    <name evidence="2" type="ORF">CSSPJE1EN1_LOCUS2029</name>
</gene>
<evidence type="ECO:0000313" key="2">
    <source>
        <dbReference type="EMBL" id="CAK9256551.1"/>
    </source>
</evidence>
<organism evidence="2 3">
    <name type="scientific">Sphagnum jensenii</name>
    <dbReference type="NCBI Taxonomy" id="128206"/>
    <lineage>
        <taxon>Eukaryota</taxon>
        <taxon>Viridiplantae</taxon>
        <taxon>Streptophyta</taxon>
        <taxon>Embryophyta</taxon>
        <taxon>Bryophyta</taxon>
        <taxon>Sphagnophytina</taxon>
        <taxon>Sphagnopsida</taxon>
        <taxon>Sphagnales</taxon>
        <taxon>Sphagnaceae</taxon>
        <taxon>Sphagnum</taxon>
    </lineage>
</organism>
<feature type="transmembrane region" description="Helical" evidence="1">
    <location>
        <begin position="12"/>
        <end position="32"/>
    </location>
</feature>
<accession>A0ABP0VQ47</accession>
<keyword evidence="1" id="KW-1133">Transmembrane helix</keyword>
<dbReference type="Proteomes" id="UP001497444">
    <property type="component" value="Chromosome 1"/>
</dbReference>